<keyword evidence="3 10" id="KW-0175">Coiled coil</keyword>
<evidence type="ECO:0000256" key="11">
    <source>
        <dbReference type="SAM" id="MobiDB-lite"/>
    </source>
</evidence>
<keyword evidence="2" id="KW-0963">Cytoplasm</keyword>
<dbReference type="RefSeq" id="XP_005106255.1">
    <property type="nucleotide sequence ID" value="XM_005106198.3"/>
</dbReference>
<feature type="region of interest" description="Disordered" evidence="11">
    <location>
        <begin position="282"/>
        <end position="556"/>
    </location>
</feature>
<evidence type="ECO:0000313" key="14">
    <source>
        <dbReference type="RefSeq" id="XP_005106255.1"/>
    </source>
</evidence>
<feature type="compositionally biased region" description="Low complexity" evidence="11">
    <location>
        <begin position="377"/>
        <end position="392"/>
    </location>
</feature>
<comment type="similarity">
    <text evidence="6">Belongs to the CCDC61 family.</text>
</comment>
<comment type="subcellular location">
    <subcellularLocation>
        <location evidence="1">Cytoplasm</location>
        <location evidence="1">Cytoskeleton</location>
        <location evidence="1">Cilium basal body</location>
    </subcellularLocation>
</comment>
<organism evidence="12 13">
    <name type="scientific">Aplysia californica</name>
    <name type="common">California sea hare</name>
    <dbReference type="NCBI Taxonomy" id="6500"/>
    <lineage>
        <taxon>Eukaryota</taxon>
        <taxon>Metazoa</taxon>
        <taxon>Spiralia</taxon>
        <taxon>Lophotrochozoa</taxon>
        <taxon>Mollusca</taxon>
        <taxon>Gastropoda</taxon>
        <taxon>Heterobranchia</taxon>
        <taxon>Euthyneura</taxon>
        <taxon>Tectipleura</taxon>
        <taxon>Aplysiida</taxon>
        <taxon>Aplysioidea</taxon>
        <taxon>Aplysiidae</taxon>
        <taxon>Aplysia</taxon>
    </lineage>
</organism>
<feature type="compositionally biased region" description="Polar residues" evidence="11">
    <location>
        <begin position="510"/>
        <end position="520"/>
    </location>
</feature>
<dbReference type="InterPro" id="IPR049733">
    <property type="entry name" value="CCDC61_N"/>
</dbReference>
<sequence length="574" mass="65096">MEDSQDINVSCPYVIRGSDYFVSLECKGDESMTVQVEDRLSADQWRSTFDAQYIEDLTHKTGNFKQFNIFANMLESAISKASDSVILDLLTYSDLETLRHKKSGVSTSAKSSIPAPRSQHLTSKRYLILTYTVEFDRIHYPLPLPYVGKPDPRALQEEIRSLRSEIRCLKQRQPNGEVKMEKVLKDFRRLEREKHELEQEFAAFRREVRLTSGGSAVKDIRALKAMVRNLEDQLMKEKTRHQRSTNKRGQEYRDLLEEVEELRAAERNLRVRVKSLTNELAMYKRGRPQARTNSRDRVGSGDRLSASRQRSLSNDRLPTGRSGSSDRLTKTRQMSRERPPFVRRSNSTENISHSSLNNGSGIRARSNSFDRNLSVNRSRLSTGSGRSRTPSPAVSRKFNPTAYIKEKERKQKEINLKKRREQKSNLSGLSSRSKQSVNSSRHSAYSQRSSRENSIGSQGNMSDGYASDGSYTGRLRPPSGRGGEQRLGGSDLGDSPAGPRIKPRRLVNGKTINHLASTPDTGFGKTQARTRRQPRVADSGGEEDDSEGFDRSAEISEIDERLDRLQQLMKATMP</sequence>
<proteinExistence type="inferred from homology"/>
<dbReference type="PANTHER" id="PTHR22691">
    <property type="entry name" value="YEAST SPT2-RELATED"/>
    <property type="match status" value="1"/>
</dbReference>
<accession>A0ABM0K120</accession>
<evidence type="ECO:0000256" key="9">
    <source>
        <dbReference type="ARBA" id="ARBA00042326"/>
    </source>
</evidence>
<feature type="compositionally biased region" description="Polar residues" evidence="11">
    <location>
        <begin position="452"/>
        <end position="461"/>
    </location>
</feature>
<evidence type="ECO:0000256" key="7">
    <source>
        <dbReference type="ARBA" id="ARBA00040683"/>
    </source>
</evidence>
<evidence type="ECO:0000256" key="1">
    <source>
        <dbReference type="ARBA" id="ARBA00004120"/>
    </source>
</evidence>
<feature type="coiled-coil region" evidence="10">
    <location>
        <begin position="180"/>
        <end position="279"/>
    </location>
</feature>
<feature type="compositionally biased region" description="Polar residues" evidence="11">
    <location>
        <begin position="306"/>
        <end position="326"/>
    </location>
</feature>
<keyword evidence="5" id="KW-0966">Cell projection</keyword>
<keyword evidence="12" id="KW-1185">Reference proteome</keyword>
<evidence type="ECO:0000313" key="16">
    <source>
        <dbReference type="RefSeq" id="XP_005106257.1"/>
    </source>
</evidence>
<dbReference type="RefSeq" id="XP_005106254.1">
    <property type="nucleotide sequence ID" value="XM_005106197.3"/>
</dbReference>
<dbReference type="GeneID" id="101852498"/>
<dbReference type="RefSeq" id="XP_005106256.1">
    <property type="nucleotide sequence ID" value="XM_005106199.3"/>
</dbReference>
<reference evidence="13 14" key="1">
    <citation type="submission" date="2025-05" db="UniProtKB">
        <authorList>
            <consortium name="RefSeq"/>
        </authorList>
    </citation>
    <scope>IDENTIFICATION</scope>
</reference>
<evidence type="ECO:0000256" key="6">
    <source>
        <dbReference type="ARBA" id="ARBA00038217"/>
    </source>
</evidence>
<evidence type="ECO:0000313" key="15">
    <source>
        <dbReference type="RefSeq" id="XP_005106256.1"/>
    </source>
</evidence>
<evidence type="ECO:0000256" key="8">
    <source>
        <dbReference type="ARBA" id="ARBA00041518"/>
    </source>
</evidence>
<feature type="compositionally biased region" description="Basic and acidic residues" evidence="11">
    <location>
        <begin position="404"/>
        <end position="416"/>
    </location>
</feature>
<feature type="compositionally biased region" description="Polar residues" evidence="11">
    <location>
        <begin position="344"/>
        <end position="376"/>
    </location>
</feature>
<evidence type="ECO:0000313" key="12">
    <source>
        <dbReference type="Proteomes" id="UP000694888"/>
    </source>
</evidence>
<evidence type="ECO:0000256" key="2">
    <source>
        <dbReference type="ARBA" id="ARBA00022490"/>
    </source>
</evidence>
<name>A0ABM0K120_APLCA</name>
<gene>
    <name evidence="13 14 15 16" type="primary">LOC101852498</name>
</gene>
<evidence type="ECO:0000256" key="5">
    <source>
        <dbReference type="ARBA" id="ARBA00023273"/>
    </source>
</evidence>
<keyword evidence="4" id="KW-0206">Cytoskeleton</keyword>
<evidence type="ECO:0000256" key="3">
    <source>
        <dbReference type="ARBA" id="ARBA00023054"/>
    </source>
</evidence>
<dbReference type="PANTHER" id="PTHR22691:SF1">
    <property type="entry name" value="CENTROSOMAL PROTEIN CCDC61"/>
    <property type="match status" value="1"/>
</dbReference>
<evidence type="ECO:0000256" key="10">
    <source>
        <dbReference type="SAM" id="Coils"/>
    </source>
</evidence>
<feature type="compositionally biased region" description="Low complexity" evidence="11">
    <location>
        <begin position="430"/>
        <end position="448"/>
    </location>
</feature>
<evidence type="ECO:0000256" key="4">
    <source>
        <dbReference type="ARBA" id="ARBA00023212"/>
    </source>
</evidence>
<dbReference type="CDD" id="cd22284">
    <property type="entry name" value="HD_CCDC61_N"/>
    <property type="match status" value="1"/>
</dbReference>
<protein>
    <recommendedName>
        <fullName evidence="7">Centrosomal protein CCDC61</fullName>
    </recommendedName>
    <alternativeName>
        <fullName evidence="8">Coiled-coil domain-containing protein 61</fullName>
    </alternativeName>
    <alternativeName>
        <fullName evidence="9">VFL3 homolog</fullName>
    </alternativeName>
</protein>
<evidence type="ECO:0000313" key="13">
    <source>
        <dbReference type="RefSeq" id="XP_005106254.1"/>
    </source>
</evidence>
<dbReference type="Proteomes" id="UP000694888">
    <property type="component" value="Unplaced"/>
</dbReference>
<dbReference type="RefSeq" id="XP_005106257.1">
    <property type="nucleotide sequence ID" value="XM_005106200.3"/>
</dbReference>